<dbReference type="EMBL" id="UINC01065906">
    <property type="protein sequence ID" value="SVB96041.1"/>
    <property type="molecule type" value="Genomic_DNA"/>
</dbReference>
<organism evidence="3">
    <name type="scientific">marine metagenome</name>
    <dbReference type="NCBI Taxonomy" id="408172"/>
    <lineage>
        <taxon>unclassified sequences</taxon>
        <taxon>metagenomes</taxon>
        <taxon>ecological metagenomes</taxon>
    </lineage>
</organism>
<evidence type="ECO:0000256" key="2">
    <source>
        <dbReference type="ARBA" id="ARBA00022723"/>
    </source>
</evidence>
<dbReference type="GO" id="GO:0005737">
    <property type="term" value="C:cytoplasm"/>
    <property type="evidence" value="ECO:0007669"/>
    <property type="project" value="TreeGrafter"/>
</dbReference>
<dbReference type="AlphaFoldDB" id="A0A382IBE3"/>
<dbReference type="Pfam" id="PF01784">
    <property type="entry name" value="DUF34_NIF3"/>
    <property type="match status" value="1"/>
</dbReference>
<protein>
    <recommendedName>
        <fullName evidence="4">Nif3-like dinuclear metal center hexameric protein</fullName>
    </recommendedName>
</protein>
<dbReference type="InterPro" id="IPR002678">
    <property type="entry name" value="DUF34/NIF3"/>
</dbReference>
<gene>
    <name evidence="3" type="ORF">METZ01_LOCUS248895</name>
</gene>
<reference evidence="3" key="1">
    <citation type="submission" date="2018-05" db="EMBL/GenBank/DDBJ databases">
        <authorList>
            <person name="Lanie J.A."/>
            <person name="Ng W.-L."/>
            <person name="Kazmierczak K.M."/>
            <person name="Andrzejewski T.M."/>
            <person name="Davidsen T.M."/>
            <person name="Wayne K.J."/>
            <person name="Tettelin H."/>
            <person name="Glass J.I."/>
            <person name="Rusch D."/>
            <person name="Podicherti R."/>
            <person name="Tsui H.-C.T."/>
            <person name="Winkler M.E."/>
        </authorList>
    </citation>
    <scope>NUCLEOTIDE SEQUENCE</scope>
</reference>
<evidence type="ECO:0000256" key="1">
    <source>
        <dbReference type="ARBA" id="ARBA00006964"/>
    </source>
</evidence>
<sequence length="214" mass="22790">MAKVTLDKIVAHCNRTLKPESFEDWPGAVNGLQVQNRGSVSRIAAAVDATPATIRKAIVAGADLLIVHHGLFWGVTHPWTGNRYKLLRLLLDNNVAVYSSHLPLDAHPRLGNNAQLCKALGIKSPQPFFTERGQAIGLRGTLDLTRAQLAKRLAKSTGTEPTVMPGGAARCRKIGVVTGGAGAEMKTAADEGVDTFITGEGPHWTFALAEDLGL</sequence>
<feature type="non-terminal residue" evidence="3">
    <location>
        <position position="214"/>
    </location>
</feature>
<dbReference type="InterPro" id="IPR036069">
    <property type="entry name" value="DUF34/NIF3_sf"/>
</dbReference>
<keyword evidence="2" id="KW-0479">Metal-binding</keyword>
<dbReference type="PANTHER" id="PTHR13799">
    <property type="entry name" value="NGG1 INTERACTING FACTOR 3"/>
    <property type="match status" value="1"/>
</dbReference>
<dbReference type="Gene3D" id="3.40.1390.30">
    <property type="entry name" value="NIF3 (NGG1p interacting factor 3)-like"/>
    <property type="match status" value="2"/>
</dbReference>
<comment type="similarity">
    <text evidence="1">Belongs to the GTP cyclohydrolase I type 2/NIF3 family.</text>
</comment>
<dbReference type="SUPFAM" id="SSF102705">
    <property type="entry name" value="NIF3 (NGG1p interacting factor 3)-like"/>
    <property type="match status" value="1"/>
</dbReference>
<evidence type="ECO:0008006" key="4">
    <source>
        <dbReference type="Google" id="ProtNLM"/>
    </source>
</evidence>
<evidence type="ECO:0000313" key="3">
    <source>
        <dbReference type="EMBL" id="SVB96041.1"/>
    </source>
</evidence>
<proteinExistence type="inferred from homology"/>
<name>A0A382IBE3_9ZZZZ</name>
<accession>A0A382IBE3</accession>
<dbReference type="FunFam" id="3.40.1390.30:FF:000001">
    <property type="entry name" value="GTP cyclohydrolase 1 type 2"/>
    <property type="match status" value="1"/>
</dbReference>
<dbReference type="GO" id="GO:0046872">
    <property type="term" value="F:metal ion binding"/>
    <property type="evidence" value="ECO:0007669"/>
    <property type="project" value="UniProtKB-KW"/>
</dbReference>
<dbReference type="PANTHER" id="PTHR13799:SF14">
    <property type="entry name" value="GTP CYCLOHYDROLASE 1 TYPE 2 HOMOLOG"/>
    <property type="match status" value="1"/>
</dbReference>